<dbReference type="KEGG" id="lnu:N7U66_15900"/>
<sequence length="331" mass="37601">MTNTAFILTLAYPETIVSHATEWYSPYLKYVGIGNKTKVRAGHAALVLVNKKTGVLEYHDFGRYVTTEPHGRVRGRHTDNELHFPLVAQIENNKISNLNTILSFLATHPKLTHGEGRLVASVCDKIEYEKARAYITMVQNRGFMYYAAFKKEASNCARFVTDGLIASVTDVKMRINLKKSKWFTPSTVSNVLLANTGAYSYEVTAEGVVSEYKGTPLSENFICFLDRLKGYQPNDVGTLQPGNVEGLHENAQWLSGIGAGAWYELHKTEKPKEFIGRRISPYGHIDCDALFISQENDFNYEQGYDIMHDSNCQFFHVRQNNKRYLFKRELS</sequence>
<evidence type="ECO:0000259" key="2">
    <source>
        <dbReference type="Pfam" id="PF25218"/>
    </source>
</evidence>
<keyword evidence="4" id="KW-1185">Reference proteome</keyword>
<accession>A0A9E8MTZ0</accession>
<evidence type="ECO:0000259" key="1">
    <source>
        <dbReference type="Pfam" id="PF20405"/>
    </source>
</evidence>
<dbReference type="Pfam" id="PF25218">
    <property type="entry name" value="TseH"/>
    <property type="match status" value="1"/>
</dbReference>
<dbReference type="Pfam" id="PF20405">
    <property type="entry name" value="DUF6695"/>
    <property type="match status" value="1"/>
</dbReference>
<reference evidence="3" key="1">
    <citation type="submission" date="2022-11" db="EMBL/GenBank/DDBJ databases">
        <title>Lacinutrix neustonica HL-RS19T sp. nov., isolated from the surface microlayer sample of brackish Lake Shihwa.</title>
        <authorList>
            <person name="Choi J.Y."/>
            <person name="Hwang C.Y."/>
        </authorList>
    </citation>
    <scope>NUCLEOTIDE SEQUENCE</scope>
    <source>
        <strain evidence="3">HL-RS19</strain>
    </source>
</reference>
<feature type="domain" description="DUF6695" evidence="1">
    <location>
        <begin position="251"/>
        <end position="328"/>
    </location>
</feature>
<name>A0A9E8MTZ0_9FLAO</name>
<organism evidence="3 4">
    <name type="scientific">Lacinutrix neustonica</name>
    <dbReference type="NCBI Taxonomy" id="2980107"/>
    <lineage>
        <taxon>Bacteria</taxon>
        <taxon>Pseudomonadati</taxon>
        <taxon>Bacteroidota</taxon>
        <taxon>Flavobacteriia</taxon>
        <taxon>Flavobacteriales</taxon>
        <taxon>Flavobacteriaceae</taxon>
        <taxon>Lacinutrix</taxon>
    </lineage>
</organism>
<dbReference type="InterPro" id="IPR057382">
    <property type="entry name" value="TseH"/>
</dbReference>
<dbReference type="EMBL" id="CP113088">
    <property type="protein sequence ID" value="WAC01477.1"/>
    <property type="molecule type" value="Genomic_DNA"/>
</dbReference>
<feature type="domain" description="Type VI secretion system effector TseH-like" evidence="2">
    <location>
        <begin position="7"/>
        <end position="172"/>
    </location>
</feature>
<dbReference type="RefSeq" id="WP_267676090.1">
    <property type="nucleotide sequence ID" value="NZ_CP113088.1"/>
</dbReference>
<protein>
    <submittedName>
        <fullName evidence="3">Uncharacterized protein</fullName>
    </submittedName>
</protein>
<proteinExistence type="predicted"/>
<dbReference type="InterPro" id="IPR046517">
    <property type="entry name" value="DUF6695"/>
</dbReference>
<evidence type="ECO:0000313" key="3">
    <source>
        <dbReference type="EMBL" id="WAC01477.1"/>
    </source>
</evidence>
<evidence type="ECO:0000313" key="4">
    <source>
        <dbReference type="Proteomes" id="UP001164705"/>
    </source>
</evidence>
<dbReference type="Proteomes" id="UP001164705">
    <property type="component" value="Chromosome"/>
</dbReference>
<dbReference type="AlphaFoldDB" id="A0A9E8MTZ0"/>
<gene>
    <name evidence="3" type="ORF">N7U66_15900</name>
</gene>